<proteinExistence type="predicted"/>
<reference evidence="1 2" key="1">
    <citation type="submission" date="2014-03" db="EMBL/GenBank/DDBJ databases">
        <title>The Genome Sequence of Francisella tularensis subsp. tularensis str. SCHU S4 substr. FSC043.</title>
        <authorList>
            <consortium name="The Broad Institute Genomics Platform"/>
            <consortium name="The Broad Institute Genome Sequencing Center for Infectious Disease"/>
            <person name="Chapman S.B."/>
            <person name="Guina T."/>
            <person name="Gelhaus C."/>
            <person name="Comer J."/>
            <person name="Sellati T."/>
            <person name="Sjostedt A."/>
            <person name="Young S.K."/>
            <person name="Zeng Q."/>
            <person name="Gargeya S."/>
            <person name="Abouelleil A."/>
            <person name="Alvarado L."/>
            <person name="Chapman S.B."/>
            <person name="Gainer-Dewar J."/>
            <person name="Goldberg J."/>
            <person name="Griggs A."/>
            <person name="Gujja S."/>
            <person name="Hansen M."/>
            <person name="Howarth C."/>
            <person name="Imamovic A."/>
            <person name="Larimer J."/>
            <person name="Murphy C."/>
            <person name="Naylor J."/>
            <person name="Pearson M."/>
            <person name="Poon T.W."/>
            <person name="Priest M."/>
            <person name="Roberts A."/>
            <person name="Saif S."/>
            <person name="Shea T."/>
            <person name="Sykes S."/>
            <person name="Wortman J."/>
            <person name="Nusbaum C."/>
            <person name="Birren B."/>
        </authorList>
    </citation>
    <scope>NUCLEOTIDE SEQUENCE [LARGE SCALE GENOMIC DNA]</scope>
    <source>
        <strain evidence="1 2">Schu S4</strain>
    </source>
</reference>
<gene>
    <name evidence="1" type="ORF">P250_03957</name>
</gene>
<evidence type="ECO:0000313" key="1">
    <source>
        <dbReference type="EMBL" id="EZK39168.1"/>
    </source>
</evidence>
<name>A0AAD3AVC5_FRATT</name>
<evidence type="ECO:0000313" key="2">
    <source>
        <dbReference type="Proteomes" id="UP000023806"/>
    </source>
</evidence>
<protein>
    <submittedName>
        <fullName evidence="1">Uncharacterized protein</fullName>
    </submittedName>
</protein>
<organism evidence="1 2">
    <name type="scientific">Francisella tularensis subsp. tularensis str. SCHU S4 substr. FSC237</name>
    <dbReference type="NCBI Taxonomy" id="1341660"/>
    <lineage>
        <taxon>Bacteria</taxon>
        <taxon>Pseudomonadati</taxon>
        <taxon>Pseudomonadota</taxon>
        <taxon>Gammaproteobacteria</taxon>
        <taxon>Thiotrichales</taxon>
        <taxon>Francisellaceae</taxon>
        <taxon>Francisella</taxon>
    </lineage>
</organism>
<accession>A0AAD3AVC5</accession>
<dbReference type="EMBL" id="JIDS01000002">
    <property type="protein sequence ID" value="EZK39168.1"/>
    <property type="molecule type" value="Genomic_DNA"/>
</dbReference>
<dbReference type="Proteomes" id="UP000023806">
    <property type="component" value="Unassembled WGS sequence"/>
</dbReference>
<sequence length="41" mass="4911">MRSFKNKINFTSHSELVSESHIKNITNIQILKHTKSEKYYD</sequence>
<dbReference type="AlphaFoldDB" id="A0AAD3AVC5"/>
<comment type="caution">
    <text evidence="1">The sequence shown here is derived from an EMBL/GenBank/DDBJ whole genome shotgun (WGS) entry which is preliminary data.</text>
</comment>